<evidence type="ECO:0000313" key="2">
    <source>
        <dbReference type="Proteomes" id="UP001595722"/>
    </source>
</evidence>
<protein>
    <submittedName>
        <fullName evidence="1">Uncharacterized protein</fullName>
    </submittedName>
</protein>
<dbReference type="RefSeq" id="WP_376866941.1">
    <property type="nucleotide sequence ID" value="NZ_JBHRYB010000013.1"/>
</dbReference>
<organism evidence="1 2">
    <name type="scientific">Bacterioplanoides pacificum</name>
    <dbReference type="NCBI Taxonomy" id="1171596"/>
    <lineage>
        <taxon>Bacteria</taxon>
        <taxon>Pseudomonadati</taxon>
        <taxon>Pseudomonadota</taxon>
        <taxon>Gammaproteobacteria</taxon>
        <taxon>Oceanospirillales</taxon>
        <taxon>Oceanospirillaceae</taxon>
        <taxon>Bacterioplanoides</taxon>
    </lineage>
</organism>
<reference evidence="2" key="1">
    <citation type="journal article" date="2019" name="Int. J. Syst. Evol. Microbiol.">
        <title>The Global Catalogue of Microorganisms (GCM) 10K type strain sequencing project: providing services to taxonomists for standard genome sequencing and annotation.</title>
        <authorList>
            <consortium name="The Broad Institute Genomics Platform"/>
            <consortium name="The Broad Institute Genome Sequencing Center for Infectious Disease"/>
            <person name="Wu L."/>
            <person name="Ma J."/>
        </authorList>
    </citation>
    <scope>NUCLEOTIDE SEQUENCE [LARGE SCALE GENOMIC DNA]</scope>
    <source>
        <strain evidence="2">KCTC 42424</strain>
    </source>
</reference>
<gene>
    <name evidence="1" type="ORF">ACFOMG_12095</name>
</gene>
<dbReference type="EMBL" id="JBHRYB010000013">
    <property type="protein sequence ID" value="MFC3680841.1"/>
    <property type="molecule type" value="Genomic_DNA"/>
</dbReference>
<dbReference type="Proteomes" id="UP001595722">
    <property type="component" value="Unassembled WGS sequence"/>
</dbReference>
<comment type="caution">
    <text evidence="1">The sequence shown here is derived from an EMBL/GenBank/DDBJ whole genome shotgun (WGS) entry which is preliminary data.</text>
</comment>
<proteinExistence type="predicted"/>
<evidence type="ECO:0000313" key="1">
    <source>
        <dbReference type="EMBL" id="MFC3680841.1"/>
    </source>
</evidence>
<keyword evidence="2" id="KW-1185">Reference proteome</keyword>
<sequence length="67" mass="7853">MNEELITIAANFLNKLILEIRDSATYDQREGERQYEIEQLFHIKATLTSLSDENLIKLLSNYGYDSR</sequence>
<name>A0ABV7VVU1_9GAMM</name>
<accession>A0ABV7VVU1</accession>